<proteinExistence type="predicted"/>
<feature type="region of interest" description="Disordered" evidence="7">
    <location>
        <begin position="311"/>
        <end position="341"/>
    </location>
</feature>
<dbReference type="InterPro" id="IPR028889">
    <property type="entry name" value="USP"/>
</dbReference>
<dbReference type="InterPro" id="IPR018200">
    <property type="entry name" value="USP_CS"/>
</dbReference>
<feature type="domain" description="USP" evidence="8">
    <location>
        <begin position="1"/>
        <end position="77"/>
    </location>
</feature>
<organism evidence="10 11">
    <name type="scientific">Panagrolaimus superbus</name>
    <dbReference type="NCBI Taxonomy" id="310955"/>
    <lineage>
        <taxon>Eukaryota</taxon>
        <taxon>Metazoa</taxon>
        <taxon>Ecdysozoa</taxon>
        <taxon>Nematoda</taxon>
        <taxon>Chromadorea</taxon>
        <taxon>Rhabditida</taxon>
        <taxon>Tylenchina</taxon>
        <taxon>Panagrolaimomorpha</taxon>
        <taxon>Panagrolaimoidea</taxon>
        <taxon>Panagrolaimidae</taxon>
        <taxon>Panagrolaimus</taxon>
    </lineage>
</organism>
<dbReference type="GO" id="GO:0070628">
    <property type="term" value="F:proteasome binding"/>
    <property type="evidence" value="ECO:0007669"/>
    <property type="project" value="TreeGrafter"/>
</dbReference>
<dbReference type="Pfam" id="PF00443">
    <property type="entry name" value="UCH"/>
    <property type="match status" value="1"/>
</dbReference>
<dbReference type="SMART" id="SM00695">
    <property type="entry name" value="DUSP"/>
    <property type="match status" value="2"/>
</dbReference>
<dbReference type="GO" id="GO:0004843">
    <property type="term" value="F:cysteine-type deubiquitinase activity"/>
    <property type="evidence" value="ECO:0007669"/>
    <property type="project" value="UniProtKB-EC"/>
</dbReference>
<sequence>MLKSALEQAEQEDKSTLYDLVAFVSHRGAGVEFGHYVAYCYNSVDGNWYEYDDACVSKVDEADVLSREAYVLFYQKRSTDASENFKARVLELSAIMNETNSEAFYISAEWLYRFRTFSEPGPITNSDFLCEHFGQAPLLQPNQVFPIPSKIWSLLFEQYGGGPPCDRLMPCNTCNNRVLDIISRKTREKKAFNLLGKRLRYVTVLPPNVIAYSWYEQWDCFVTHFDRAAPGPIRNDALLQKQRDGSMRLRSGINYKSITREQWTYLHSIYGGGPEVLLTYDKQPCAEEIHSIVQRFEEQLAAVERKAKEPIVELPSSDNEEEDSKLIKEEEDSRIEEQETKSCSSMILIPDLKHEKSSEDVTIAVNANTE</sequence>
<keyword evidence="4" id="KW-0833">Ubl conjugation pathway</keyword>
<dbReference type="GO" id="GO:0043161">
    <property type="term" value="P:proteasome-mediated ubiquitin-dependent protein catabolic process"/>
    <property type="evidence" value="ECO:0007669"/>
    <property type="project" value="InterPro"/>
</dbReference>
<dbReference type="Proteomes" id="UP000887577">
    <property type="component" value="Unplaced"/>
</dbReference>
<dbReference type="InterPro" id="IPR035927">
    <property type="entry name" value="DUSP-like_sf"/>
</dbReference>
<dbReference type="Gene3D" id="3.30.2230.10">
    <property type="entry name" value="DUSP-like"/>
    <property type="match status" value="2"/>
</dbReference>
<name>A0A914XRQ2_9BILA</name>
<evidence type="ECO:0000256" key="5">
    <source>
        <dbReference type="ARBA" id="ARBA00022801"/>
    </source>
</evidence>
<evidence type="ECO:0000259" key="9">
    <source>
        <dbReference type="PROSITE" id="PS51283"/>
    </source>
</evidence>
<dbReference type="WBParaSite" id="PSU_v2.g10671.t1">
    <property type="protein sequence ID" value="PSU_v2.g10671.t1"/>
    <property type="gene ID" value="PSU_v2.g10671"/>
</dbReference>
<dbReference type="PROSITE" id="PS50235">
    <property type="entry name" value="USP_3"/>
    <property type="match status" value="1"/>
</dbReference>
<dbReference type="SUPFAM" id="SSF143791">
    <property type="entry name" value="DUSP-like"/>
    <property type="match status" value="2"/>
</dbReference>
<dbReference type="CDD" id="cd02257">
    <property type="entry name" value="Peptidase_C19"/>
    <property type="match status" value="1"/>
</dbReference>
<evidence type="ECO:0000256" key="1">
    <source>
        <dbReference type="ARBA" id="ARBA00000707"/>
    </source>
</evidence>
<feature type="compositionally biased region" description="Acidic residues" evidence="7">
    <location>
        <begin position="318"/>
        <end position="334"/>
    </location>
</feature>
<dbReference type="InterPro" id="IPR044635">
    <property type="entry name" value="UBP14-like"/>
</dbReference>
<feature type="domain" description="DUSP" evidence="9">
    <location>
        <begin position="183"/>
        <end position="282"/>
    </location>
</feature>
<dbReference type="SUPFAM" id="SSF54001">
    <property type="entry name" value="Cysteine proteinases"/>
    <property type="match status" value="1"/>
</dbReference>
<dbReference type="GO" id="GO:0061136">
    <property type="term" value="P:regulation of proteasomal protein catabolic process"/>
    <property type="evidence" value="ECO:0007669"/>
    <property type="project" value="TreeGrafter"/>
</dbReference>
<protein>
    <recommendedName>
        <fullName evidence="2">ubiquitinyl hydrolase 1</fullName>
        <ecNumber evidence="2">3.4.19.12</ecNumber>
    </recommendedName>
</protein>
<keyword evidence="5" id="KW-0378">Hydrolase</keyword>
<dbReference type="GO" id="GO:0016579">
    <property type="term" value="P:protein deubiquitination"/>
    <property type="evidence" value="ECO:0007669"/>
    <property type="project" value="InterPro"/>
</dbReference>
<accession>A0A914XRQ2</accession>
<feature type="domain" description="DUSP" evidence="9">
    <location>
        <begin position="77"/>
        <end position="170"/>
    </location>
</feature>
<dbReference type="PANTHER" id="PTHR43982:SF1">
    <property type="entry name" value="UBIQUITIN CARBOXYL-TERMINAL HYDROLASE 14"/>
    <property type="match status" value="1"/>
</dbReference>
<evidence type="ECO:0000313" key="10">
    <source>
        <dbReference type="Proteomes" id="UP000887577"/>
    </source>
</evidence>
<evidence type="ECO:0000313" key="11">
    <source>
        <dbReference type="WBParaSite" id="PSU_v2.g10671.t1"/>
    </source>
</evidence>
<dbReference type="EC" id="3.4.19.12" evidence="2"/>
<dbReference type="InterPro" id="IPR006615">
    <property type="entry name" value="Pept_C19_DUSP"/>
</dbReference>
<keyword evidence="10" id="KW-1185">Reference proteome</keyword>
<evidence type="ECO:0000256" key="6">
    <source>
        <dbReference type="ARBA" id="ARBA00022807"/>
    </source>
</evidence>
<reference evidence="11" key="1">
    <citation type="submission" date="2022-11" db="UniProtKB">
        <authorList>
            <consortium name="WormBaseParasite"/>
        </authorList>
    </citation>
    <scope>IDENTIFICATION</scope>
</reference>
<comment type="catalytic activity">
    <reaction evidence="1">
        <text>Thiol-dependent hydrolysis of ester, thioester, amide, peptide and isopeptide bonds formed by the C-terminal Gly of ubiquitin (a 76-residue protein attached to proteins as an intracellular targeting signal).</text>
        <dbReference type="EC" id="3.4.19.12"/>
    </reaction>
</comment>
<keyword evidence="3" id="KW-0645">Protease</keyword>
<evidence type="ECO:0000256" key="2">
    <source>
        <dbReference type="ARBA" id="ARBA00012759"/>
    </source>
</evidence>
<evidence type="ECO:0000256" key="7">
    <source>
        <dbReference type="SAM" id="MobiDB-lite"/>
    </source>
</evidence>
<dbReference type="AlphaFoldDB" id="A0A914XRQ2"/>
<dbReference type="PANTHER" id="PTHR43982">
    <property type="entry name" value="UBIQUITIN CARBOXYL-TERMINAL HYDROLASE"/>
    <property type="match status" value="1"/>
</dbReference>
<dbReference type="PROSITE" id="PS51283">
    <property type="entry name" value="DUSP"/>
    <property type="match status" value="2"/>
</dbReference>
<keyword evidence="6" id="KW-0788">Thiol protease</keyword>
<dbReference type="Pfam" id="PF06337">
    <property type="entry name" value="DUSP"/>
    <property type="match status" value="2"/>
</dbReference>
<evidence type="ECO:0000256" key="4">
    <source>
        <dbReference type="ARBA" id="ARBA00022786"/>
    </source>
</evidence>
<dbReference type="Gene3D" id="3.90.70.10">
    <property type="entry name" value="Cysteine proteinases"/>
    <property type="match status" value="1"/>
</dbReference>
<dbReference type="PROSITE" id="PS00973">
    <property type="entry name" value="USP_2"/>
    <property type="match status" value="1"/>
</dbReference>
<evidence type="ECO:0000256" key="3">
    <source>
        <dbReference type="ARBA" id="ARBA00022670"/>
    </source>
</evidence>
<dbReference type="InterPro" id="IPR038765">
    <property type="entry name" value="Papain-like_cys_pep_sf"/>
</dbReference>
<evidence type="ECO:0000259" key="8">
    <source>
        <dbReference type="PROSITE" id="PS50235"/>
    </source>
</evidence>
<dbReference type="InterPro" id="IPR001394">
    <property type="entry name" value="Peptidase_C19_UCH"/>
</dbReference>